<evidence type="ECO:0000256" key="1">
    <source>
        <dbReference type="ARBA" id="ARBA00009748"/>
    </source>
</evidence>
<dbReference type="InterPro" id="IPR043325">
    <property type="entry name" value="LTSS"/>
</dbReference>
<dbReference type="Pfam" id="PF14368">
    <property type="entry name" value="LTP_2"/>
    <property type="match status" value="1"/>
</dbReference>
<dbReference type="InterPro" id="IPR036312">
    <property type="entry name" value="Bifun_inhib/LTP/seed_sf"/>
</dbReference>
<evidence type="ECO:0000256" key="4">
    <source>
        <dbReference type="ARBA" id="ARBA00023180"/>
    </source>
</evidence>
<evidence type="ECO:0000313" key="7">
    <source>
        <dbReference type="EMBL" id="WOK95876.1"/>
    </source>
</evidence>
<protein>
    <submittedName>
        <fullName evidence="7">Non-specific lipid-transfer protein-like protein</fullName>
    </submittedName>
</protein>
<dbReference type="Proteomes" id="UP001327560">
    <property type="component" value="Chromosome 2"/>
</dbReference>
<dbReference type="Gene3D" id="1.10.110.10">
    <property type="entry name" value="Plant lipid-transfer and hydrophobic proteins"/>
    <property type="match status" value="1"/>
</dbReference>
<evidence type="ECO:0000313" key="8">
    <source>
        <dbReference type="Proteomes" id="UP001327560"/>
    </source>
</evidence>
<organism evidence="7 8">
    <name type="scientific">Canna indica</name>
    <name type="common">Indian-shot</name>
    <dbReference type="NCBI Taxonomy" id="4628"/>
    <lineage>
        <taxon>Eukaryota</taxon>
        <taxon>Viridiplantae</taxon>
        <taxon>Streptophyta</taxon>
        <taxon>Embryophyta</taxon>
        <taxon>Tracheophyta</taxon>
        <taxon>Spermatophyta</taxon>
        <taxon>Magnoliopsida</taxon>
        <taxon>Liliopsida</taxon>
        <taxon>Zingiberales</taxon>
        <taxon>Cannaceae</taxon>
        <taxon>Canna</taxon>
    </lineage>
</organism>
<dbReference type="AlphaFoldDB" id="A0AAQ3JW68"/>
<feature type="signal peptide" evidence="5">
    <location>
        <begin position="1"/>
        <end position="21"/>
    </location>
</feature>
<evidence type="ECO:0000256" key="5">
    <source>
        <dbReference type="SAM" id="SignalP"/>
    </source>
</evidence>
<keyword evidence="2 5" id="KW-0732">Signal</keyword>
<keyword evidence="4" id="KW-0325">Glycoprotein</keyword>
<dbReference type="CDD" id="cd00010">
    <property type="entry name" value="AAI_LTSS"/>
    <property type="match status" value="1"/>
</dbReference>
<comment type="similarity">
    <text evidence="1">Belongs to the plant LTP family.</text>
</comment>
<accession>A0AAQ3JW68</accession>
<feature type="chain" id="PRO_5042825923" evidence="5">
    <location>
        <begin position="22"/>
        <end position="139"/>
    </location>
</feature>
<dbReference type="EMBL" id="CP136891">
    <property type="protein sequence ID" value="WOK95876.1"/>
    <property type="molecule type" value="Genomic_DNA"/>
</dbReference>
<keyword evidence="8" id="KW-1185">Reference proteome</keyword>
<keyword evidence="3" id="KW-1015">Disulfide bond</keyword>
<proteinExistence type="inferred from homology"/>
<evidence type="ECO:0000259" key="6">
    <source>
        <dbReference type="Pfam" id="PF14368"/>
    </source>
</evidence>
<gene>
    <name evidence="7" type="ORF">Cni_G04583</name>
</gene>
<evidence type="ECO:0000256" key="2">
    <source>
        <dbReference type="ARBA" id="ARBA00022729"/>
    </source>
</evidence>
<dbReference type="PANTHER" id="PTHR33044">
    <property type="entry name" value="BIFUNCTIONAL INHIBITOR/LIPID-TRANSFER PROTEIN/SEED STORAGE 2S ALBUMIN SUPERFAMILY PROTEIN-RELATED"/>
    <property type="match status" value="1"/>
</dbReference>
<dbReference type="InterPro" id="IPR016140">
    <property type="entry name" value="Bifunc_inhib/LTP/seed_store"/>
</dbReference>
<sequence>MKLVVACVILFFSSWAPVALSQGGSGGKLPCLTKLMPCVSFFHSAAEPTGACCIPLKDALEKEVPCLCRLFGDESLQQRFNVTQDDLLGLPPRCGLQSPDLGKCGNTRSAASSGSSRLGIGMSMILLILGGTYSVTSVL</sequence>
<feature type="domain" description="Bifunctional inhibitor/plant lipid transfer protein/seed storage helical" evidence="6">
    <location>
        <begin position="28"/>
        <end position="104"/>
    </location>
</feature>
<dbReference type="SUPFAM" id="SSF47699">
    <property type="entry name" value="Bifunctional inhibitor/lipid-transfer protein/seed storage 2S albumin"/>
    <property type="match status" value="1"/>
</dbReference>
<name>A0AAQ3JW68_9LILI</name>
<evidence type="ECO:0000256" key="3">
    <source>
        <dbReference type="ARBA" id="ARBA00023157"/>
    </source>
</evidence>
<reference evidence="7 8" key="1">
    <citation type="submission" date="2023-10" db="EMBL/GenBank/DDBJ databases">
        <title>Chromosome-scale genome assembly provides insights into flower coloration mechanisms of Canna indica.</title>
        <authorList>
            <person name="Li C."/>
        </authorList>
    </citation>
    <scope>NUCLEOTIDE SEQUENCE [LARGE SCALE GENOMIC DNA]</scope>
    <source>
        <tissue evidence="7">Flower</tissue>
    </source>
</reference>